<gene>
    <name evidence="4" type="ORF">A2519_11755</name>
</gene>
<comment type="similarity">
    <text evidence="1">Belongs to the transposase IS21/IS408/IS1162 family.</text>
</comment>
<sequence>MSVEFIHNTSELVHKVVTLHLDGSSIRSLSRHFHLSRNRVRRMIREHGLGRDEGRTALPKAQGVVRKSKLDEYKEAMRELLAKYPEITAVRLCEELRQAGYAGGITIIRAWLRRTRPRMKRDPVVRFNTEPGEQGQMDWSPYTVHFTGSGKKTVLCFSYILGFSRRQYIDFTLHRDFHTLIRRHVDAFEYYGGLPRHCLYDNEKTVVLRWEAGRPVFNPSFIDFITHYQCRPVACTPGRAQTKGKIERPFQYVEGNLLNARDFVDVEDLRSFARYWLAEKSDMHMHDTTRRMPLELFMTEEKSRLVPLPQHPYDCSQVALRVCSLDGFLELETNRYSVPYEHVGDILALKATEKEVFVYNSYLELIATHTRQMAGQGVVCEETAHRVTKVRYGLEPVRETFERLGENAKSFLTGLTGKHPHNGGFHARRILLLRERYDACDIDVACEWANRYQAFDADAIERILLARAIPRTLEAMRNEKARAELEKKLPPIKQRNLTEYSQLLRKDNDNEEQRTNTEQPAPSSQNPEAGADGEGAGPGIVTGG</sequence>
<dbReference type="PROSITE" id="PS50994">
    <property type="entry name" value="INTEGRASE"/>
    <property type="match status" value="1"/>
</dbReference>
<feature type="region of interest" description="Disordered" evidence="2">
    <location>
        <begin position="496"/>
        <end position="544"/>
    </location>
</feature>
<dbReference type="EMBL" id="MFYX01000063">
    <property type="protein sequence ID" value="OGK05088.1"/>
    <property type="molecule type" value="Genomic_DNA"/>
</dbReference>
<dbReference type="InterPro" id="IPR054353">
    <property type="entry name" value="IstA-like_C"/>
</dbReference>
<dbReference type="GO" id="GO:0015074">
    <property type="term" value="P:DNA integration"/>
    <property type="evidence" value="ECO:0007669"/>
    <property type="project" value="InterPro"/>
</dbReference>
<feature type="compositionally biased region" description="Basic and acidic residues" evidence="2">
    <location>
        <begin position="504"/>
        <end position="515"/>
    </location>
</feature>
<dbReference type="AlphaFoldDB" id="A0A1F7FEP0"/>
<protein>
    <recommendedName>
        <fullName evidence="3">Integrase catalytic domain-containing protein</fullName>
    </recommendedName>
</protein>
<name>A0A1F7FEP0_UNCRA</name>
<dbReference type="Gene3D" id="3.30.420.10">
    <property type="entry name" value="Ribonuclease H-like superfamily/Ribonuclease H"/>
    <property type="match status" value="1"/>
</dbReference>
<dbReference type="Proteomes" id="UP000179243">
    <property type="component" value="Unassembled WGS sequence"/>
</dbReference>
<dbReference type="InterPro" id="IPR009057">
    <property type="entry name" value="Homeodomain-like_sf"/>
</dbReference>
<dbReference type="NCBIfam" id="NF033546">
    <property type="entry name" value="transpos_IS21"/>
    <property type="match status" value="1"/>
</dbReference>
<dbReference type="InterPro" id="IPR036397">
    <property type="entry name" value="RNaseH_sf"/>
</dbReference>
<organism evidence="4 5">
    <name type="scientific">Candidatus Raymondbacteria bacterium RIFOXYD12_FULL_49_13</name>
    <dbReference type="NCBI Taxonomy" id="1817890"/>
    <lineage>
        <taxon>Bacteria</taxon>
        <taxon>Raymondiibacteriota</taxon>
    </lineage>
</organism>
<evidence type="ECO:0000313" key="4">
    <source>
        <dbReference type="EMBL" id="OGK05088.1"/>
    </source>
</evidence>
<dbReference type="SUPFAM" id="SSF46689">
    <property type="entry name" value="Homeodomain-like"/>
    <property type="match status" value="1"/>
</dbReference>
<feature type="compositionally biased region" description="Gly residues" evidence="2">
    <location>
        <begin position="532"/>
        <end position="544"/>
    </location>
</feature>
<dbReference type="GO" id="GO:0003676">
    <property type="term" value="F:nucleic acid binding"/>
    <property type="evidence" value="ECO:0007669"/>
    <property type="project" value="InterPro"/>
</dbReference>
<dbReference type="SUPFAM" id="SSF53098">
    <property type="entry name" value="Ribonuclease H-like"/>
    <property type="match status" value="1"/>
</dbReference>
<dbReference type="InterPro" id="IPR001584">
    <property type="entry name" value="Integrase_cat-core"/>
</dbReference>
<reference evidence="4 5" key="1">
    <citation type="journal article" date="2016" name="Nat. Commun.">
        <title>Thousands of microbial genomes shed light on interconnected biogeochemical processes in an aquifer system.</title>
        <authorList>
            <person name="Anantharaman K."/>
            <person name="Brown C.T."/>
            <person name="Hug L.A."/>
            <person name="Sharon I."/>
            <person name="Castelle C.J."/>
            <person name="Probst A.J."/>
            <person name="Thomas B.C."/>
            <person name="Singh A."/>
            <person name="Wilkins M.J."/>
            <person name="Karaoz U."/>
            <person name="Brodie E.L."/>
            <person name="Williams K.H."/>
            <person name="Hubbard S.S."/>
            <person name="Banfield J.F."/>
        </authorList>
    </citation>
    <scope>NUCLEOTIDE SEQUENCE [LARGE SCALE GENOMIC DNA]</scope>
</reference>
<evidence type="ECO:0000259" key="3">
    <source>
        <dbReference type="PROSITE" id="PS50994"/>
    </source>
</evidence>
<proteinExistence type="inferred from homology"/>
<evidence type="ECO:0000256" key="2">
    <source>
        <dbReference type="SAM" id="MobiDB-lite"/>
    </source>
</evidence>
<evidence type="ECO:0000256" key="1">
    <source>
        <dbReference type="ARBA" id="ARBA00009277"/>
    </source>
</evidence>
<feature type="domain" description="Integrase catalytic" evidence="3">
    <location>
        <begin position="127"/>
        <end position="301"/>
    </location>
</feature>
<feature type="compositionally biased region" description="Polar residues" evidence="2">
    <location>
        <begin position="516"/>
        <end position="526"/>
    </location>
</feature>
<dbReference type="Pfam" id="PF22483">
    <property type="entry name" value="Mu-transpos_C_2"/>
    <property type="match status" value="1"/>
</dbReference>
<accession>A0A1F7FEP0</accession>
<comment type="caution">
    <text evidence="4">The sequence shown here is derived from an EMBL/GenBank/DDBJ whole genome shotgun (WGS) entry which is preliminary data.</text>
</comment>
<dbReference type="PANTHER" id="PTHR35004:SF6">
    <property type="entry name" value="TRANSPOSASE"/>
    <property type="match status" value="1"/>
</dbReference>
<dbReference type="PANTHER" id="PTHR35004">
    <property type="entry name" value="TRANSPOSASE RV3428C-RELATED"/>
    <property type="match status" value="1"/>
</dbReference>
<dbReference type="InterPro" id="IPR012337">
    <property type="entry name" value="RNaseH-like_sf"/>
</dbReference>
<evidence type="ECO:0000313" key="5">
    <source>
        <dbReference type="Proteomes" id="UP000179243"/>
    </source>
</evidence>